<sequence>MGNQHDLDVLTWVGHTAVSIWQNQSTTCMGRPHTHAYLTALTTGVSHGHVPVEPKYSPIRRRALLRAFRHSKAYLNT</sequence>
<dbReference type="Proteomes" id="UP000032142">
    <property type="component" value="Unassembled WGS sequence"/>
</dbReference>
<accession>A0A0B0MIC8</accession>
<dbReference type="EMBL" id="KN442916">
    <property type="protein sequence ID" value="KHG27922.1"/>
    <property type="molecule type" value="Genomic_DNA"/>
</dbReference>
<protein>
    <submittedName>
        <fullName evidence="1">Uncharacterized protein</fullName>
    </submittedName>
</protein>
<proteinExistence type="predicted"/>
<dbReference type="EMBL" id="JRRC01047671">
    <property type="protein sequence ID" value="KHF98660.1"/>
    <property type="molecule type" value="Genomic_DNA"/>
</dbReference>
<reference evidence="3" key="2">
    <citation type="submission" date="2014-09" db="EMBL/GenBank/DDBJ databases">
        <authorList>
            <person name="Mudge J."/>
            <person name="Ramaraj T."/>
            <person name="Lindquist I.E."/>
            <person name="Bharti A.K."/>
            <person name="Sundararajan A."/>
            <person name="Cameron C.T."/>
            <person name="Woodward J.E."/>
            <person name="May G.D."/>
            <person name="Brubaker C."/>
            <person name="Broadhvest J."/>
            <person name="Wilkins T.A."/>
        </authorList>
    </citation>
    <scope>NUCLEOTIDE SEQUENCE</scope>
    <source>
        <strain evidence="3">cv. AKA8401</strain>
    </source>
</reference>
<organism evidence="1 3">
    <name type="scientific">Gossypium arboreum</name>
    <name type="common">Tree cotton</name>
    <name type="synonym">Gossypium nanking</name>
    <dbReference type="NCBI Taxonomy" id="29729"/>
    <lineage>
        <taxon>Eukaryota</taxon>
        <taxon>Viridiplantae</taxon>
        <taxon>Streptophyta</taxon>
        <taxon>Embryophyta</taxon>
        <taxon>Tracheophyta</taxon>
        <taxon>Spermatophyta</taxon>
        <taxon>Magnoliopsida</taxon>
        <taxon>eudicotyledons</taxon>
        <taxon>Gunneridae</taxon>
        <taxon>Pentapetalae</taxon>
        <taxon>rosids</taxon>
        <taxon>malvids</taxon>
        <taxon>Malvales</taxon>
        <taxon>Malvaceae</taxon>
        <taxon>Malvoideae</taxon>
        <taxon>Gossypium</taxon>
    </lineage>
</organism>
<gene>
    <name evidence="2" type="ORF">F383_12870</name>
    <name evidence="1" type="ORF">F383_37795</name>
</gene>
<evidence type="ECO:0000313" key="3">
    <source>
        <dbReference type="Proteomes" id="UP000032142"/>
    </source>
</evidence>
<dbReference type="AlphaFoldDB" id="A0A0B0MIC8"/>
<evidence type="ECO:0000313" key="2">
    <source>
        <dbReference type="EMBL" id="KHG27922.1"/>
    </source>
</evidence>
<reference evidence="1" key="1">
    <citation type="submission" date="2014-09" db="EMBL/GenBank/DDBJ databases">
        <title>G. arboreum L. cv. AKA8401 A2 genome assembly version 1.0.</title>
        <authorList>
            <person name="Mudge J."/>
            <person name="Ramaraj T."/>
            <person name="Lindquist I.E."/>
            <person name="Bharti A.K."/>
            <person name="Sundararajan A."/>
            <person name="Cameron C.T."/>
            <person name="Woodward J.E."/>
            <person name="May G.D."/>
            <person name="Brubaker C."/>
            <person name="Broadhvest J."/>
            <person name="Wilkins T.A."/>
        </authorList>
    </citation>
    <scope>NUCLEOTIDE SEQUENCE</scope>
</reference>
<evidence type="ECO:0000313" key="1">
    <source>
        <dbReference type="EMBL" id="KHF98660.1"/>
    </source>
</evidence>
<keyword evidence="3" id="KW-1185">Reference proteome</keyword>
<name>A0A0B0MIC8_GOSAR</name>